<organism evidence="3 4">
    <name type="scientific">Chelonobacter oris</name>
    <dbReference type="NCBI Taxonomy" id="505317"/>
    <lineage>
        <taxon>Bacteria</taxon>
        <taxon>Pseudomonadati</taxon>
        <taxon>Pseudomonadota</taxon>
        <taxon>Gammaproteobacteria</taxon>
        <taxon>Pasteurellales</taxon>
        <taxon>Pasteurellaceae</taxon>
        <taxon>Chelonobacter</taxon>
    </lineage>
</organism>
<dbReference type="SUPFAM" id="SSF47616">
    <property type="entry name" value="GST C-terminal domain-like"/>
    <property type="match status" value="1"/>
</dbReference>
<reference evidence="3 4" key="1">
    <citation type="submission" date="2014-11" db="EMBL/GenBank/DDBJ databases">
        <title>Draft genome sequence of Chelonobacter oris 1662T, associated with respiratory disease in Hermann's Tortoises.</title>
        <authorList>
            <person name="Kudirkiene E."/>
            <person name="Hansen M.J."/>
            <person name="Bojesen A.M."/>
        </authorList>
    </citation>
    <scope>NUCLEOTIDE SEQUENCE [LARGE SCALE GENOMIC DNA]</scope>
    <source>
        <strain evidence="3 4">1662</strain>
    </source>
</reference>
<evidence type="ECO:0000313" key="4">
    <source>
        <dbReference type="Proteomes" id="UP000030380"/>
    </source>
</evidence>
<dbReference type="Proteomes" id="UP000030380">
    <property type="component" value="Unassembled WGS sequence"/>
</dbReference>
<name>A0A0A3ALE3_9PAST</name>
<accession>A0A0A3ALE3</accession>
<dbReference type="Pfam" id="PF00043">
    <property type="entry name" value="GST_C"/>
    <property type="match status" value="1"/>
</dbReference>
<dbReference type="Pfam" id="PF13417">
    <property type="entry name" value="GST_N_3"/>
    <property type="match status" value="1"/>
</dbReference>
<dbReference type="InterPro" id="IPR036282">
    <property type="entry name" value="Glutathione-S-Trfase_C_sf"/>
</dbReference>
<dbReference type="RefSeq" id="WP_034615816.1">
    <property type="nucleotide sequence ID" value="NZ_JSUM01000012.1"/>
</dbReference>
<dbReference type="InterPro" id="IPR040079">
    <property type="entry name" value="Glutathione_S-Trfase"/>
</dbReference>
<protein>
    <submittedName>
        <fullName evidence="3">Stringent starvation protein A</fullName>
    </submittedName>
</protein>
<dbReference type="InterPro" id="IPR050983">
    <property type="entry name" value="GST_Omega/HSP26"/>
</dbReference>
<sequence>MIAANKRSIITLFYDESSLGSHQVRMVLAEKEVPHEQELIQPGVINEDFLELGTNGELPTLVDRELVLFKPRIIMEYLDERFPHPPLMPVYPVDRAKSRLLMHRIEQDWFSVIEQAERLAETEKLQMLNNLKDEILAFGPIFAQKPFFMSESFSLVDCYIVPILYRLQNYDMKFTGAGSKAIKNYMDNLFERPCFVSSLKNTPQKIIIEK</sequence>
<proteinExistence type="predicted"/>
<dbReference type="AlphaFoldDB" id="A0A0A3ALE3"/>
<dbReference type="PANTHER" id="PTHR43968">
    <property type="match status" value="1"/>
</dbReference>
<evidence type="ECO:0000259" key="2">
    <source>
        <dbReference type="PROSITE" id="PS50405"/>
    </source>
</evidence>
<dbReference type="PROSITE" id="PS50404">
    <property type="entry name" value="GST_NTER"/>
    <property type="match status" value="1"/>
</dbReference>
<dbReference type="SFLD" id="SFLDS00019">
    <property type="entry name" value="Glutathione_Transferase_(cytos"/>
    <property type="match status" value="1"/>
</dbReference>
<gene>
    <name evidence="3" type="primary">sspA</name>
    <name evidence="3" type="ORF">OA57_07555</name>
</gene>
<dbReference type="GO" id="GO:0005737">
    <property type="term" value="C:cytoplasm"/>
    <property type="evidence" value="ECO:0007669"/>
    <property type="project" value="TreeGrafter"/>
</dbReference>
<dbReference type="InterPro" id="IPR036249">
    <property type="entry name" value="Thioredoxin-like_sf"/>
</dbReference>
<feature type="domain" description="GST C-terminal" evidence="2">
    <location>
        <begin position="91"/>
        <end position="210"/>
    </location>
</feature>
<dbReference type="STRING" id="505317.OA57_07555"/>
<evidence type="ECO:0000313" key="3">
    <source>
        <dbReference type="EMBL" id="KGQ70178.1"/>
    </source>
</evidence>
<dbReference type="PROSITE" id="PS50405">
    <property type="entry name" value="GST_CTER"/>
    <property type="match status" value="1"/>
</dbReference>
<dbReference type="InterPro" id="IPR004046">
    <property type="entry name" value="GST_C"/>
</dbReference>
<dbReference type="EMBL" id="JSUM01000012">
    <property type="protein sequence ID" value="KGQ70178.1"/>
    <property type="molecule type" value="Genomic_DNA"/>
</dbReference>
<comment type="caution">
    <text evidence="3">The sequence shown here is derived from an EMBL/GenBank/DDBJ whole genome shotgun (WGS) entry which is preliminary data.</text>
</comment>
<dbReference type="InterPro" id="IPR010987">
    <property type="entry name" value="Glutathione-S-Trfase_C-like"/>
</dbReference>
<dbReference type="InterPro" id="IPR004045">
    <property type="entry name" value="Glutathione_S-Trfase_N"/>
</dbReference>
<keyword evidence="4" id="KW-1185">Reference proteome</keyword>
<dbReference type="SUPFAM" id="SSF52833">
    <property type="entry name" value="Thioredoxin-like"/>
    <property type="match status" value="1"/>
</dbReference>
<dbReference type="Gene3D" id="3.40.30.10">
    <property type="entry name" value="Glutaredoxin"/>
    <property type="match status" value="1"/>
</dbReference>
<feature type="domain" description="GST N-terminal" evidence="1">
    <location>
        <begin position="8"/>
        <end position="86"/>
    </location>
</feature>
<dbReference type="Gene3D" id="1.20.1050.10">
    <property type="match status" value="1"/>
</dbReference>
<evidence type="ECO:0000259" key="1">
    <source>
        <dbReference type="PROSITE" id="PS50404"/>
    </source>
</evidence>
<dbReference type="PANTHER" id="PTHR43968:SF6">
    <property type="entry name" value="GLUTATHIONE S-TRANSFERASE OMEGA"/>
    <property type="match status" value="1"/>
</dbReference>
<dbReference type="OrthoDB" id="9781431at2"/>